<dbReference type="InterPro" id="IPR017907">
    <property type="entry name" value="Znf_RING_CS"/>
</dbReference>
<evidence type="ECO:0000313" key="12">
    <source>
        <dbReference type="EMBL" id="KAJ5479164.1"/>
    </source>
</evidence>
<dbReference type="OrthoDB" id="9977870at2759"/>
<evidence type="ECO:0000256" key="7">
    <source>
        <dbReference type="ARBA" id="ARBA00022786"/>
    </source>
</evidence>
<name>A0A9X0BQL6_9EURO</name>
<evidence type="ECO:0000256" key="6">
    <source>
        <dbReference type="ARBA" id="ARBA00022771"/>
    </source>
</evidence>
<keyword evidence="5" id="KW-0677">Repeat</keyword>
<evidence type="ECO:0000256" key="1">
    <source>
        <dbReference type="ARBA" id="ARBA00001798"/>
    </source>
</evidence>
<dbReference type="CDD" id="cd20335">
    <property type="entry name" value="BRcat_RBR"/>
    <property type="match status" value="1"/>
</dbReference>
<protein>
    <recommendedName>
        <fullName evidence="2">RBR-type E3 ubiquitin transferase</fullName>
        <ecNumber evidence="2">2.3.2.31</ecNumber>
    </recommendedName>
</protein>
<dbReference type="GO" id="GO:0016567">
    <property type="term" value="P:protein ubiquitination"/>
    <property type="evidence" value="ECO:0007669"/>
    <property type="project" value="InterPro"/>
</dbReference>
<keyword evidence="7" id="KW-0833">Ubl conjugation pathway</keyword>
<dbReference type="SUPFAM" id="SSF57850">
    <property type="entry name" value="RING/U-box"/>
    <property type="match status" value="1"/>
</dbReference>
<dbReference type="Proteomes" id="UP001147760">
    <property type="component" value="Unassembled WGS sequence"/>
</dbReference>
<keyword evidence="4" id="KW-0479">Metal-binding</keyword>
<gene>
    <name evidence="12" type="ORF">N7530_004673</name>
</gene>
<dbReference type="PROSITE" id="PS50089">
    <property type="entry name" value="ZF_RING_2"/>
    <property type="match status" value="1"/>
</dbReference>
<keyword evidence="6 9" id="KW-0863">Zinc-finger</keyword>
<evidence type="ECO:0000256" key="9">
    <source>
        <dbReference type="PROSITE-ProRule" id="PRU00175"/>
    </source>
</evidence>
<sequence length="272" mass="31181">MVNILDKNYFPPLRKSQKSSNQPVISLENSGCGLWHSGVTWTQPRHWGKGWGKLLRQVVKLKGRGLQRCNILSNDSNEDLLDKSSNDVAETSEEETETRHECASCTEEYPLSDIIQTECAHNYCHECILRLFESSLTNEALFPPRCCRLPIRVSTTIEDMLGIEMIKRYQERKIEVNDLRRTYCSNSTCSHYILPQNIRHGVGICGVCTVRTCTDCKKQAHRGGDCNKYRLAFDLETINDVLLEELAKKKKWKQCSNCSRIIERIDGCFSIV</sequence>
<comment type="caution">
    <text evidence="12">The sequence shown here is derived from an EMBL/GenBank/DDBJ whole genome shotgun (WGS) entry which is preliminary data.</text>
</comment>
<dbReference type="EMBL" id="JAPWDO010000003">
    <property type="protein sequence ID" value="KAJ5479164.1"/>
    <property type="molecule type" value="Genomic_DNA"/>
</dbReference>
<comment type="catalytic activity">
    <reaction evidence="1">
        <text>[E2 ubiquitin-conjugating enzyme]-S-ubiquitinyl-L-cysteine + [acceptor protein]-L-lysine = [E2 ubiquitin-conjugating enzyme]-L-cysteine + [acceptor protein]-N(6)-ubiquitinyl-L-lysine.</text>
        <dbReference type="EC" id="2.3.2.31"/>
    </reaction>
</comment>
<dbReference type="Pfam" id="PF01485">
    <property type="entry name" value="IBR"/>
    <property type="match status" value="1"/>
</dbReference>
<evidence type="ECO:0000256" key="4">
    <source>
        <dbReference type="ARBA" id="ARBA00022723"/>
    </source>
</evidence>
<reference evidence="12" key="2">
    <citation type="journal article" date="2023" name="IMA Fungus">
        <title>Comparative genomic study of the Penicillium genus elucidates a diverse pangenome and 15 lateral gene transfer events.</title>
        <authorList>
            <person name="Petersen C."/>
            <person name="Sorensen T."/>
            <person name="Nielsen M.R."/>
            <person name="Sondergaard T.E."/>
            <person name="Sorensen J.L."/>
            <person name="Fitzpatrick D.A."/>
            <person name="Frisvad J.C."/>
            <person name="Nielsen K.L."/>
        </authorList>
    </citation>
    <scope>NUCLEOTIDE SEQUENCE</scope>
    <source>
        <strain evidence="12">IBT 17660</strain>
    </source>
</reference>
<dbReference type="PROSITE" id="PS51873">
    <property type="entry name" value="TRIAD"/>
    <property type="match status" value="1"/>
</dbReference>
<dbReference type="Gene3D" id="3.30.40.10">
    <property type="entry name" value="Zinc/RING finger domain, C3HC4 (zinc finger)"/>
    <property type="match status" value="1"/>
</dbReference>
<evidence type="ECO:0000259" key="10">
    <source>
        <dbReference type="PROSITE" id="PS50089"/>
    </source>
</evidence>
<evidence type="ECO:0000256" key="8">
    <source>
        <dbReference type="ARBA" id="ARBA00022833"/>
    </source>
</evidence>
<evidence type="ECO:0000256" key="2">
    <source>
        <dbReference type="ARBA" id="ARBA00012251"/>
    </source>
</evidence>
<reference evidence="12" key="1">
    <citation type="submission" date="2022-12" db="EMBL/GenBank/DDBJ databases">
        <authorList>
            <person name="Petersen C."/>
        </authorList>
    </citation>
    <scope>NUCLEOTIDE SEQUENCE</scope>
    <source>
        <strain evidence="12">IBT 17660</strain>
    </source>
</reference>
<dbReference type="InterPro" id="IPR044066">
    <property type="entry name" value="TRIAD_supradom"/>
</dbReference>
<dbReference type="GO" id="GO:0061630">
    <property type="term" value="F:ubiquitin protein ligase activity"/>
    <property type="evidence" value="ECO:0007669"/>
    <property type="project" value="UniProtKB-EC"/>
</dbReference>
<dbReference type="PROSITE" id="PS00518">
    <property type="entry name" value="ZF_RING_1"/>
    <property type="match status" value="1"/>
</dbReference>
<dbReference type="InterPro" id="IPR001841">
    <property type="entry name" value="Znf_RING"/>
</dbReference>
<dbReference type="EC" id="2.3.2.31" evidence="2"/>
<evidence type="ECO:0000256" key="3">
    <source>
        <dbReference type="ARBA" id="ARBA00022679"/>
    </source>
</evidence>
<feature type="domain" description="RING-type" evidence="11">
    <location>
        <begin position="98"/>
        <end position="272"/>
    </location>
</feature>
<proteinExistence type="predicted"/>
<dbReference type="InterPro" id="IPR031127">
    <property type="entry name" value="E3_UB_ligase_RBR"/>
</dbReference>
<dbReference type="AlphaFoldDB" id="A0A9X0BQL6"/>
<feature type="domain" description="RING-type" evidence="10">
    <location>
        <begin position="102"/>
        <end position="146"/>
    </location>
</feature>
<dbReference type="GO" id="GO:0008270">
    <property type="term" value="F:zinc ion binding"/>
    <property type="evidence" value="ECO:0007669"/>
    <property type="project" value="UniProtKB-KW"/>
</dbReference>
<keyword evidence="3" id="KW-0808">Transferase</keyword>
<evidence type="ECO:0000313" key="13">
    <source>
        <dbReference type="Proteomes" id="UP001147760"/>
    </source>
</evidence>
<evidence type="ECO:0000256" key="5">
    <source>
        <dbReference type="ARBA" id="ARBA00022737"/>
    </source>
</evidence>
<dbReference type="InterPro" id="IPR002867">
    <property type="entry name" value="IBR_dom"/>
</dbReference>
<dbReference type="PANTHER" id="PTHR11685">
    <property type="entry name" value="RBR FAMILY RING FINGER AND IBR DOMAIN-CONTAINING"/>
    <property type="match status" value="1"/>
</dbReference>
<keyword evidence="13" id="KW-1185">Reference proteome</keyword>
<accession>A0A9X0BQL6</accession>
<organism evidence="12 13">
    <name type="scientific">Penicillium desertorum</name>
    <dbReference type="NCBI Taxonomy" id="1303715"/>
    <lineage>
        <taxon>Eukaryota</taxon>
        <taxon>Fungi</taxon>
        <taxon>Dikarya</taxon>
        <taxon>Ascomycota</taxon>
        <taxon>Pezizomycotina</taxon>
        <taxon>Eurotiomycetes</taxon>
        <taxon>Eurotiomycetidae</taxon>
        <taxon>Eurotiales</taxon>
        <taxon>Aspergillaceae</taxon>
        <taxon>Penicillium</taxon>
    </lineage>
</organism>
<keyword evidence="8" id="KW-0862">Zinc</keyword>
<dbReference type="InterPro" id="IPR013083">
    <property type="entry name" value="Znf_RING/FYVE/PHD"/>
</dbReference>
<evidence type="ECO:0000259" key="11">
    <source>
        <dbReference type="PROSITE" id="PS51873"/>
    </source>
</evidence>